<dbReference type="InterPro" id="IPR029041">
    <property type="entry name" value="FAD-linked_oxidoreductase-like"/>
</dbReference>
<keyword evidence="5 8" id="KW-0274">FAD</keyword>
<evidence type="ECO:0000256" key="7">
    <source>
        <dbReference type="ARBA" id="ARBA00048628"/>
    </source>
</evidence>
<accession>A0ABX1RSN9</accession>
<keyword evidence="10" id="KW-1185">Reference proteome</keyword>
<name>A0ABX1RSN9_9PSEU</name>
<evidence type="ECO:0000256" key="6">
    <source>
        <dbReference type="ARBA" id="ARBA00023002"/>
    </source>
</evidence>
<dbReference type="RefSeq" id="WP_169400116.1">
    <property type="nucleotide sequence ID" value="NZ_BAAAJH010000001.1"/>
</dbReference>
<keyword evidence="4 8" id="KW-0285">Flavoprotein</keyword>
<dbReference type="Pfam" id="PF02219">
    <property type="entry name" value="MTHFR"/>
    <property type="match status" value="1"/>
</dbReference>
<proteinExistence type="inferred from homology"/>
<evidence type="ECO:0000256" key="8">
    <source>
        <dbReference type="RuleBase" id="RU003862"/>
    </source>
</evidence>
<evidence type="ECO:0000256" key="2">
    <source>
        <dbReference type="ARBA" id="ARBA00004777"/>
    </source>
</evidence>
<evidence type="ECO:0000256" key="1">
    <source>
        <dbReference type="ARBA" id="ARBA00001974"/>
    </source>
</evidence>
<gene>
    <name evidence="9" type="ORF">HF577_34060</name>
</gene>
<reference evidence="9 10" key="1">
    <citation type="submission" date="2020-04" db="EMBL/GenBank/DDBJ databases">
        <authorList>
            <person name="Klaysubun C."/>
            <person name="Duangmal K."/>
            <person name="Lipun K."/>
        </authorList>
    </citation>
    <scope>NUCLEOTIDE SEQUENCE [LARGE SCALE GENOMIC DNA]</scope>
    <source>
        <strain evidence="9 10">JCM 11839</strain>
    </source>
</reference>
<comment type="catalytic activity">
    <reaction evidence="7">
        <text>(6S)-5-methyl-5,6,7,8-tetrahydrofolate + NAD(+) = (6R)-5,10-methylene-5,6,7,8-tetrahydrofolate + NADH + H(+)</text>
        <dbReference type="Rhea" id="RHEA:19821"/>
        <dbReference type="ChEBI" id="CHEBI:15378"/>
        <dbReference type="ChEBI" id="CHEBI:15636"/>
        <dbReference type="ChEBI" id="CHEBI:18608"/>
        <dbReference type="ChEBI" id="CHEBI:57540"/>
        <dbReference type="ChEBI" id="CHEBI:57945"/>
        <dbReference type="EC" id="1.5.1.54"/>
    </reaction>
    <physiologicalReaction direction="right-to-left" evidence="7">
        <dbReference type="Rhea" id="RHEA:19823"/>
    </physiologicalReaction>
</comment>
<evidence type="ECO:0000256" key="5">
    <source>
        <dbReference type="ARBA" id="ARBA00022827"/>
    </source>
</evidence>
<evidence type="ECO:0000313" key="9">
    <source>
        <dbReference type="EMBL" id="NMH82100.1"/>
    </source>
</evidence>
<dbReference type="InterPro" id="IPR003171">
    <property type="entry name" value="Mehydrof_redctse-like"/>
</dbReference>
<evidence type="ECO:0000313" key="10">
    <source>
        <dbReference type="Proteomes" id="UP001296706"/>
    </source>
</evidence>
<dbReference type="Gene3D" id="3.20.20.220">
    <property type="match status" value="1"/>
</dbReference>
<evidence type="ECO:0000256" key="3">
    <source>
        <dbReference type="ARBA" id="ARBA00006743"/>
    </source>
</evidence>
<dbReference type="SUPFAM" id="SSF51730">
    <property type="entry name" value="FAD-linked oxidoreductase"/>
    <property type="match status" value="1"/>
</dbReference>
<comment type="similarity">
    <text evidence="3 8">Belongs to the methylenetetrahydrofolate reductase family.</text>
</comment>
<sequence>MANQQNSNPAARSARQAVAAALRAATYEILPFASTEEKVLDHVPTNVPLTVTTTEAKGLGPTVDLAVNLCEHGYRAAPHLAARQVEDRAHLRDIVARLREAGTDSVFVIGGDAREAGKYPDALSLLEALEEIGHPFSTVGIGGYPEGHGTISDELIEQALKAKAPHATQVITQLCFDANTTIRWARKVHSDGVDLPIRVGIPGAVSRQKLIRISAGLGLGQSAKFLKKQQNMFWRFFLPGGYSPDKLVERLVPAFAQSDNNLQGFHVFTFNDLESTESWRQRWLAELS</sequence>
<dbReference type="EMBL" id="JAAXKY010000197">
    <property type="protein sequence ID" value="NMH82100.1"/>
    <property type="molecule type" value="Genomic_DNA"/>
</dbReference>
<dbReference type="Proteomes" id="UP001296706">
    <property type="component" value="Unassembled WGS sequence"/>
</dbReference>
<comment type="caution">
    <text evidence="9">The sequence shown here is derived from an EMBL/GenBank/DDBJ whole genome shotgun (WGS) entry which is preliminary data.</text>
</comment>
<comment type="pathway">
    <text evidence="2 8">One-carbon metabolism; tetrahydrofolate interconversion.</text>
</comment>
<organism evidence="9 10">
    <name type="scientific">Pseudonocardia xinjiangensis</name>
    <dbReference type="NCBI Taxonomy" id="75289"/>
    <lineage>
        <taxon>Bacteria</taxon>
        <taxon>Bacillati</taxon>
        <taxon>Actinomycetota</taxon>
        <taxon>Actinomycetes</taxon>
        <taxon>Pseudonocardiales</taxon>
        <taxon>Pseudonocardiaceae</taxon>
        <taxon>Pseudonocardia</taxon>
    </lineage>
</organism>
<keyword evidence="6 8" id="KW-0560">Oxidoreductase</keyword>
<evidence type="ECO:0000256" key="4">
    <source>
        <dbReference type="ARBA" id="ARBA00022630"/>
    </source>
</evidence>
<protein>
    <recommendedName>
        <fullName evidence="8">Methylenetetrahydrofolate reductase</fullName>
    </recommendedName>
</protein>
<dbReference type="PANTHER" id="PTHR45754:SF3">
    <property type="entry name" value="METHYLENETETRAHYDROFOLATE REDUCTASE (NADPH)"/>
    <property type="match status" value="1"/>
</dbReference>
<dbReference type="PANTHER" id="PTHR45754">
    <property type="entry name" value="METHYLENETETRAHYDROFOLATE REDUCTASE"/>
    <property type="match status" value="1"/>
</dbReference>
<comment type="cofactor">
    <cofactor evidence="1 8">
        <name>FAD</name>
        <dbReference type="ChEBI" id="CHEBI:57692"/>
    </cofactor>
</comment>